<name>A0ABU4DLW1_9DEIO</name>
<protein>
    <submittedName>
        <fullName evidence="6">Tyrosine-type recombinase/integrase</fullName>
    </submittedName>
</protein>
<evidence type="ECO:0000256" key="1">
    <source>
        <dbReference type="ARBA" id="ARBA00023125"/>
    </source>
</evidence>
<dbReference type="InterPro" id="IPR013762">
    <property type="entry name" value="Integrase-like_cat_sf"/>
</dbReference>
<organism evidence="6 7">
    <name type="scientific">Deinococcus arenicola</name>
    <dbReference type="NCBI Taxonomy" id="2994950"/>
    <lineage>
        <taxon>Bacteria</taxon>
        <taxon>Thermotogati</taxon>
        <taxon>Deinococcota</taxon>
        <taxon>Deinococci</taxon>
        <taxon>Deinococcales</taxon>
        <taxon>Deinococcaceae</taxon>
        <taxon>Deinococcus</taxon>
    </lineage>
</organism>
<feature type="domain" description="Core-binding (CB)" evidence="5">
    <location>
        <begin position="1"/>
        <end position="87"/>
    </location>
</feature>
<dbReference type="InterPro" id="IPR002104">
    <property type="entry name" value="Integrase_catalytic"/>
</dbReference>
<comment type="caution">
    <text evidence="6">The sequence shown here is derived from an EMBL/GenBank/DDBJ whole genome shotgun (WGS) entry which is preliminary data.</text>
</comment>
<gene>
    <name evidence="6" type="ORF">ORD21_02215</name>
</gene>
<evidence type="ECO:0000256" key="3">
    <source>
        <dbReference type="PROSITE-ProRule" id="PRU01248"/>
    </source>
</evidence>
<keyword evidence="1 3" id="KW-0238">DNA-binding</keyword>
<proteinExistence type="predicted"/>
<dbReference type="Proteomes" id="UP001276150">
    <property type="component" value="Unassembled WGS sequence"/>
</dbReference>
<evidence type="ECO:0000256" key="2">
    <source>
        <dbReference type="ARBA" id="ARBA00023172"/>
    </source>
</evidence>
<evidence type="ECO:0000259" key="5">
    <source>
        <dbReference type="PROSITE" id="PS51900"/>
    </source>
</evidence>
<dbReference type="Gene3D" id="1.10.150.130">
    <property type="match status" value="1"/>
</dbReference>
<sequence length="297" mass="33441">MTTDELWQQFFFHLQARRRTPATLRYYANTQTVFGRFVVAQDLPQEAAALTVQHLRAFLRQLEADGLAPGGVHAHARALRALLTWAFKEELLSVNPVKRLEMPRVDRRRLPAVSGPQVQQLLKLCRKGPQPLRDCAVVLVLFDTGIRVQEAVNLHLGDLLFGRGLLRIHGKGNKERFVPIGARAMQALNVYLRRERRPAHAGVPSVFLGRGGQPLTKSGIGIRLLKLAQSLGVPRADCSPHTFRRGFAVEFLRNGGDVFTLQQILGHSSLEMTRRYVNFLDDDLKLAHLRFSPGDRL</sequence>
<evidence type="ECO:0000259" key="4">
    <source>
        <dbReference type="PROSITE" id="PS51898"/>
    </source>
</evidence>
<reference evidence="6 7" key="1">
    <citation type="submission" date="2022-11" db="EMBL/GenBank/DDBJ databases">
        <title>Deinococcus ZS9-10, Low Temperature and Draught-tolerating, UV-resistant Bacteria from Continental Antarctica.</title>
        <authorList>
            <person name="Cheng L."/>
        </authorList>
    </citation>
    <scope>NUCLEOTIDE SEQUENCE [LARGE SCALE GENOMIC DNA]</scope>
    <source>
        <strain evidence="6 7">ZS9-10</strain>
    </source>
</reference>
<dbReference type="InterPro" id="IPR010998">
    <property type="entry name" value="Integrase_recombinase_N"/>
</dbReference>
<dbReference type="Pfam" id="PF00589">
    <property type="entry name" value="Phage_integrase"/>
    <property type="match status" value="1"/>
</dbReference>
<dbReference type="InterPro" id="IPR011010">
    <property type="entry name" value="DNA_brk_join_enz"/>
</dbReference>
<dbReference type="RefSeq" id="WP_317638714.1">
    <property type="nucleotide sequence ID" value="NZ_JAPMIV010000002.1"/>
</dbReference>
<dbReference type="PROSITE" id="PS51900">
    <property type="entry name" value="CB"/>
    <property type="match status" value="1"/>
</dbReference>
<evidence type="ECO:0000313" key="7">
    <source>
        <dbReference type="Proteomes" id="UP001276150"/>
    </source>
</evidence>
<dbReference type="InterPro" id="IPR044068">
    <property type="entry name" value="CB"/>
</dbReference>
<dbReference type="PANTHER" id="PTHR30349:SF81">
    <property type="entry name" value="TYROSINE RECOMBINASE XERC"/>
    <property type="match status" value="1"/>
</dbReference>
<keyword evidence="7" id="KW-1185">Reference proteome</keyword>
<keyword evidence="2" id="KW-0233">DNA recombination</keyword>
<dbReference type="PROSITE" id="PS51898">
    <property type="entry name" value="TYR_RECOMBINASE"/>
    <property type="match status" value="1"/>
</dbReference>
<evidence type="ECO:0000313" key="6">
    <source>
        <dbReference type="EMBL" id="MDV6373411.1"/>
    </source>
</evidence>
<dbReference type="EMBL" id="JAPMIV010000002">
    <property type="protein sequence ID" value="MDV6373411.1"/>
    <property type="molecule type" value="Genomic_DNA"/>
</dbReference>
<dbReference type="Gene3D" id="1.10.443.10">
    <property type="entry name" value="Intergrase catalytic core"/>
    <property type="match status" value="1"/>
</dbReference>
<feature type="domain" description="Tyr recombinase" evidence="4">
    <location>
        <begin position="108"/>
        <end position="289"/>
    </location>
</feature>
<dbReference type="InterPro" id="IPR050090">
    <property type="entry name" value="Tyrosine_recombinase_XerCD"/>
</dbReference>
<dbReference type="SUPFAM" id="SSF56349">
    <property type="entry name" value="DNA breaking-rejoining enzymes"/>
    <property type="match status" value="1"/>
</dbReference>
<accession>A0ABU4DLW1</accession>
<dbReference type="PANTHER" id="PTHR30349">
    <property type="entry name" value="PHAGE INTEGRASE-RELATED"/>
    <property type="match status" value="1"/>
</dbReference>